<evidence type="ECO:0000313" key="3">
    <source>
        <dbReference type="Proteomes" id="UP000204221"/>
    </source>
</evidence>
<dbReference type="Proteomes" id="UP000204221">
    <property type="component" value="Chromosome"/>
</dbReference>
<dbReference type="RefSeq" id="WP_093939642.1">
    <property type="nucleotide sequence ID" value="NZ_CP022521.1"/>
</dbReference>
<dbReference type="InterPro" id="IPR036390">
    <property type="entry name" value="WH_DNA-bd_sf"/>
</dbReference>
<feature type="domain" description="HTH marR-type" evidence="1">
    <location>
        <begin position="1"/>
        <end position="148"/>
    </location>
</feature>
<dbReference type="GO" id="GO:0003700">
    <property type="term" value="F:DNA-binding transcription factor activity"/>
    <property type="evidence" value="ECO:0007669"/>
    <property type="project" value="InterPro"/>
</dbReference>
<dbReference type="GO" id="GO:0006950">
    <property type="term" value="P:response to stress"/>
    <property type="evidence" value="ECO:0007669"/>
    <property type="project" value="TreeGrafter"/>
</dbReference>
<dbReference type="PANTHER" id="PTHR33164:SF99">
    <property type="entry name" value="MARR FAMILY REGULATORY PROTEIN"/>
    <property type="match status" value="1"/>
</dbReference>
<dbReference type="PANTHER" id="PTHR33164">
    <property type="entry name" value="TRANSCRIPTIONAL REGULATOR, MARR FAMILY"/>
    <property type="match status" value="1"/>
</dbReference>
<keyword evidence="3" id="KW-1185">Reference proteome</keyword>
<dbReference type="Gene3D" id="1.10.10.10">
    <property type="entry name" value="Winged helix-like DNA-binding domain superfamily/Winged helix DNA-binding domain"/>
    <property type="match status" value="1"/>
</dbReference>
<dbReference type="OrthoDB" id="3254910at2"/>
<protein>
    <submittedName>
        <fullName evidence="2">Transcriptional repressor MprA</fullName>
    </submittedName>
</protein>
<dbReference type="InterPro" id="IPR000835">
    <property type="entry name" value="HTH_MarR-typ"/>
</dbReference>
<dbReference type="Pfam" id="PF01047">
    <property type="entry name" value="MarR"/>
    <property type="match status" value="1"/>
</dbReference>
<organism evidence="2 3">
    <name type="scientific">Actinoalloteichus hoggarensis</name>
    <dbReference type="NCBI Taxonomy" id="1470176"/>
    <lineage>
        <taxon>Bacteria</taxon>
        <taxon>Bacillati</taxon>
        <taxon>Actinomycetota</taxon>
        <taxon>Actinomycetes</taxon>
        <taxon>Pseudonocardiales</taxon>
        <taxon>Pseudonocardiaceae</taxon>
        <taxon>Actinoalloteichus</taxon>
    </lineage>
</organism>
<gene>
    <name evidence="2" type="ORF">AHOG_00745</name>
</gene>
<dbReference type="PRINTS" id="PR00598">
    <property type="entry name" value="HTHMARR"/>
</dbReference>
<evidence type="ECO:0000313" key="2">
    <source>
        <dbReference type="EMBL" id="ASO17822.1"/>
    </source>
</evidence>
<dbReference type="InterPro" id="IPR039422">
    <property type="entry name" value="MarR/SlyA-like"/>
</dbReference>
<sequence>MRVEPKWLDDDEMRAWRNYVVGSSLLEYHLHRELQDAHDLALADYEILVRLSERDDRRMRMSELAAEVASSKSRVSHQISRLQHAGLVHRIECPSDGRGVFAVLTERGHDVLTRAAPTHVDGVRRHLIDLLDGEEQAVLGRVFERVTQRLGGERS</sequence>
<dbReference type="AlphaFoldDB" id="A0A221VWA3"/>
<accession>A0A221VWA3</accession>
<evidence type="ECO:0000259" key="1">
    <source>
        <dbReference type="PROSITE" id="PS50995"/>
    </source>
</evidence>
<name>A0A221VWA3_9PSEU</name>
<dbReference type="KEGG" id="ahg:AHOG_00745"/>
<reference evidence="2 3" key="1">
    <citation type="submission" date="2017-07" db="EMBL/GenBank/DDBJ databases">
        <title>Complete genome sequence of Actinoalloteichus hoggarensis DSM 45943, type strain of Actinoalloteichus hoggarensis.</title>
        <authorList>
            <person name="Ruckert C."/>
            <person name="Nouioui I."/>
            <person name="Willmese J."/>
            <person name="van Wezel G."/>
            <person name="Klenk H.-P."/>
            <person name="Kalinowski J."/>
            <person name="Zotchev S.B."/>
        </authorList>
    </citation>
    <scope>NUCLEOTIDE SEQUENCE [LARGE SCALE GENOMIC DNA]</scope>
    <source>
        <strain evidence="2 3">DSM 45943</strain>
    </source>
</reference>
<dbReference type="SUPFAM" id="SSF46785">
    <property type="entry name" value="Winged helix' DNA-binding domain"/>
    <property type="match status" value="1"/>
</dbReference>
<dbReference type="SMART" id="SM00347">
    <property type="entry name" value="HTH_MARR"/>
    <property type="match status" value="1"/>
</dbReference>
<dbReference type="InterPro" id="IPR036388">
    <property type="entry name" value="WH-like_DNA-bd_sf"/>
</dbReference>
<proteinExistence type="predicted"/>
<dbReference type="PROSITE" id="PS50995">
    <property type="entry name" value="HTH_MARR_2"/>
    <property type="match status" value="1"/>
</dbReference>
<dbReference type="EMBL" id="CP022521">
    <property type="protein sequence ID" value="ASO17822.1"/>
    <property type="molecule type" value="Genomic_DNA"/>
</dbReference>